<reference evidence="2 3" key="1">
    <citation type="journal article" date="2018" name="Front. Plant Sci.">
        <title>Red Clover (Trifolium pratense) and Zigzag Clover (T. medium) - A Picture of Genomic Similarities and Differences.</title>
        <authorList>
            <person name="Dluhosova J."/>
            <person name="Istvanek J."/>
            <person name="Nedelnik J."/>
            <person name="Repkova J."/>
        </authorList>
    </citation>
    <scope>NUCLEOTIDE SEQUENCE [LARGE SCALE GENOMIC DNA]</scope>
    <source>
        <strain evidence="3">cv. 10/8</strain>
        <tissue evidence="2">Leaf</tissue>
    </source>
</reference>
<accession>A0A392RK45</accession>
<dbReference type="AlphaFoldDB" id="A0A392RK45"/>
<organism evidence="2 3">
    <name type="scientific">Trifolium medium</name>
    <dbReference type="NCBI Taxonomy" id="97028"/>
    <lineage>
        <taxon>Eukaryota</taxon>
        <taxon>Viridiplantae</taxon>
        <taxon>Streptophyta</taxon>
        <taxon>Embryophyta</taxon>
        <taxon>Tracheophyta</taxon>
        <taxon>Spermatophyta</taxon>
        <taxon>Magnoliopsida</taxon>
        <taxon>eudicotyledons</taxon>
        <taxon>Gunneridae</taxon>
        <taxon>Pentapetalae</taxon>
        <taxon>rosids</taxon>
        <taxon>fabids</taxon>
        <taxon>Fabales</taxon>
        <taxon>Fabaceae</taxon>
        <taxon>Papilionoideae</taxon>
        <taxon>50 kb inversion clade</taxon>
        <taxon>NPAAA clade</taxon>
        <taxon>Hologalegina</taxon>
        <taxon>IRL clade</taxon>
        <taxon>Trifolieae</taxon>
        <taxon>Trifolium</taxon>
    </lineage>
</organism>
<dbReference type="Proteomes" id="UP000265520">
    <property type="component" value="Unassembled WGS sequence"/>
</dbReference>
<dbReference type="EMBL" id="LXQA010234771">
    <property type="protein sequence ID" value="MCI36542.1"/>
    <property type="molecule type" value="Genomic_DNA"/>
</dbReference>
<proteinExistence type="predicted"/>
<evidence type="ECO:0000313" key="3">
    <source>
        <dbReference type="Proteomes" id="UP000265520"/>
    </source>
</evidence>
<comment type="caution">
    <text evidence="2">The sequence shown here is derived from an EMBL/GenBank/DDBJ whole genome shotgun (WGS) entry which is preliminary data.</text>
</comment>
<protein>
    <submittedName>
        <fullName evidence="2">Uncharacterized protein</fullName>
    </submittedName>
</protein>
<sequence length="48" mass="5374">MGYIVATMTSKLKPPKQTHRTNVGITSQHDETWPPRKKQTIVPTLGLS</sequence>
<feature type="region of interest" description="Disordered" evidence="1">
    <location>
        <begin position="1"/>
        <end position="48"/>
    </location>
</feature>
<evidence type="ECO:0000313" key="2">
    <source>
        <dbReference type="EMBL" id="MCI36542.1"/>
    </source>
</evidence>
<evidence type="ECO:0000256" key="1">
    <source>
        <dbReference type="SAM" id="MobiDB-lite"/>
    </source>
</evidence>
<name>A0A392RK45_9FABA</name>
<feature type="non-terminal residue" evidence="2">
    <location>
        <position position="48"/>
    </location>
</feature>
<keyword evidence="3" id="KW-1185">Reference proteome</keyword>